<dbReference type="EMBL" id="QSTP01000001">
    <property type="protein sequence ID" value="RGM75435.1"/>
    <property type="molecule type" value="Genomic_DNA"/>
</dbReference>
<organism evidence="1 2">
    <name type="scientific">Agathobacter rectalis</name>
    <dbReference type="NCBI Taxonomy" id="39491"/>
    <lineage>
        <taxon>Bacteria</taxon>
        <taxon>Bacillati</taxon>
        <taxon>Bacillota</taxon>
        <taxon>Clostridia</taxon>
        <taxon>Lachnospirales</taxon>
        <taxon>Lachnospiraceae</taxon>
        <taxon>Agathobacter</taxon>
    </lineage>
</organism>
<evidence type="ECO:0000313" key="1">
    <source>
        <dbReference type="EMBL" id="RGM75435.1"/>
    </source>
</evidence>
<comment type="caution">
    <text evidence="1">The sequence shown here is derived from an EMBL/GenBank/DDBJ whole genome shotgun (WGS) entry which is preliminary data.</text>
</comment>
<accession>A0A3E4YL29</accession>
<sequence length="109" mass="12637">MLDIEYTHETIQKLAEGMNEYLHIDLSTPMTLEKLTKAISDIGIDIEYVNITDANNPLFVMSAEYKKRGCRDYVIRINKNKDEKYLIFQVAAEFGKIVLYEFPKDIGII</sequence>
<protein>
    <submittedName>
        <fullName evidence="1">Uncharacterized protein</fullName>
    </submittedName>
</protein>
<dbReference type="AlphaFoldDB" id="A0A3E4YL29"/>
<dbReference type="RefSeq" id="WP_117718193.1">
    <property type="nucleotide sequence ID" value="NZ_QSTP01000001.1"/>
</dbReference>
<dbReference type="Proteomes" id="UP000260758">
    <property type="component" value="Unassembled WGS sequence"/>
</dbReference>
<name>A0A3E4YL29_9FIRM</name>
<reference evidence="1 2" key="1">
    <citation type="submission" date="2018-08" db="EMBL/GenBank/DDBJ databases">
        <title>A genome reference for cultivated species of the human gut microbiota.</title>
        <authorList>
            <person name="Zou Y."/>
            <person name="Xue W."/>
            <person name="Luo G."/>
        </authorList>
    </citation>
    <scope>NUCLEOTIDE SEQUENCE [LARGE SCALE GENOMIC DNA]</scope>
    <source>
        <strain evidence="1 2">OM07-13</strain>
    </source>
</reference>
<proteinExistence type="predicted"/>
<evidence type="ECO:0000313" key="2">
    <source>
        <dbReference type="Proteomes" id="UP000260758"/>
    </source>
</evidence>
<gene>
    <name evidence="1" type="ORF">DXB99_02625</name>
</gene>